<dbReference type="RefSeq" id="WP_142944064.1">
    <property type="nucleotide sequence ID" value="NZ_VIKR01000006.1"/>
</dbReference>
<sequence>MKLLLLSSSRAGNTGYLAHANHLIKSHLNNEIEQLLFIPFAGVTVSYDQYAANVGGYFSQLGCHLTSIHNYKDQRVAIEEAQAIVVGGGNTFCLLESLYRLDLLMAIKQKISDNTPYIGWSAGSNICGPSIKTTNDMPIIQPPSFDALGVLPFQINPHYFDGSPPGHNGETREQRIAEFLVKNSSTKVIGLPEGSALERTQQQLTLVGENTAFLFSHKMGRQKIQPNTDLSYLLQNGYKK</sequence>
<dbReference type="GO" id="GO:0016805">
    <property type="term" value="F:dipeptidase activity"/>
    <property type="evidence" value="ECO:0007669"/>
    <property type="project" value="UniProtKB-KW"/>
</dbReference>
<dbReference type="Gene3D" id="3.40.50.880">
    <property type="match status" value="1"/>
</dbReference>
<dbReference type="Pfam" id="PF03575">
    <property type="entry name" value="Peptidase_S51"/>
    <property type="match status" value="1"/>
</dbReference>
<evidence type="ECO:0000256" key="7">
    <source>
        <dbReference type="ARBA" id="ARBA00022997"/>
    </source>
</evidence>
<keyword evidence="6" id="KW-0720">Serine protease</keyword>
<evidence type="ECO:0000313" key="11">
    <source>
        <dbReference type="EMBL" id="TQV71665.1"/>
    </source>
</evidence>
<dbReference type="OrthoDB" id="3373764at2"/>
<dbReference type="InterPro" id="IPR005320">
    <property type="entry name" value="Peptidase_S51"/>
</dbReference>
<proteinExistence type="inferred from homology"/>
<name>A0A545T3A2_9GAMM</name>
<gene>
    <name evidence="12" type="primary">pepE</name>
    <name evidence="11" type="ORF">FLL45_21185</name>
    <name evidence="12" type="ORF">FLL45_21265</name>
</gene>
<comment type="caution">
    <text evidence="12">The sequence shown here is derived from an EMBL/GenBank/DDBJ whole genome shotgun (WGS) entry which is preliminary data.</text>
</comment>
<dbReference type="EC" id="3.4.13.21" evidence="9"/>
<reference evidence="12 13" key="1">
    <citation type="submission" date="2019-06" db="EMBL/GenBank/DDBJ databases">
        <title>Draft genome of Aliikangiella marina GYP-15.</title>
        <authorList>
            <person name="Wang G."/>
        </authorList>
    </citation>
    <scope>NUCLEOTIDE SEQUENCE [LARGE SCALE GENOMIC DNA]</scope>
    <source>
        <strain evidence="12 13">GYP-15</strain>
    </source>
</reference>
<evidence type="ECO:0000256" key="2">
    <source>
        <dbReference type="ARBA" id="ARBA00006534"/>
    </source>
</evidence>
<dbReference type="EMBL" id="VIKR01000006">
    <property type="protein sequence ID" value="TQV71680.1"/>
    <property type="molecule type" value="Genomic_DNA"/>
</dbReference>
<evidence type="ECO:0000256" key="1">
    <source>
        <dbReference type="ARBA" id="ARBA00004496"/>
    </source>
</evidence>
<dbReference type="CDD" id="cd03146">
    <property type="entry name" value="GAT1_Peptidase_E"/>
    <property type="match status" value="1"/>
</dbReference>
<evidence type="ECO:0000313" key="12">
    <source>
        <dbReference type="EMBL" id="TQV71680.1"/>
    </source>
</evidence>
<dbReference type="FunFam" id="3.40.50.880:FF:000007">
    <property type="entry name" value="Peptidase E"/>
    <property type="match status" value="1"/>
</dbReference>
<dbReference type="SUPFAM" id="SSF52317">
    <property type="entry name" value="Class I glutamine amidotransferase-like"/>
    <property type="match status" value="1"/>
</dbReference>
<dbReference type="PANTHER" id="PTHR20842">
    <property type="entry name" value="PROTEASE S51 ALPHA-ASPARTYL DIPEPTIDASE"/>
    <property type="match status" value="1"/>
</dbReference>
<evidence type="ECO:0000256" key="4">
    <source>
        <dbReference type="ARBA" id="ARBA00022670"/>
    </source>
</evidence>
<evidence type="ECO:0000256" key="9">
    <source>
        <dbReference type="ARBA" id="ARBA00066675"/>
    </source>
</evidence>
<evidence type="ECO:0000256" key="8">
    <source>
        <dbReference type="ARBA" id="ARBA00050239"/>
    </source>
</evidence>
<accession>A0A545T3A2</accession>
<comment type="similarity">
    <text evidence="2">Belongs to the peptidase S51 family.</text>
</comment>
<dbReference type="NCBIfam" id="NF003642">
    <property type="entry name" value="PRK05282.1"/>
    <property type="match status" value="1"/>
</dbReference>
<dbReference type="GO" id="GO:0005737">
    <property type="term" value="C:cytoplasm"/>
    <property type="evidence" value="ECO:0007669"/>
    <property type="project" value="UniProtKB-SubCell"/>
</dbReference>
<dbReference type="EMBL" id="VIKR01000006">
    <property type="protein sequence ID" value="TQV71665.1"/>
    <property type="molecule type" value="Genomic_DNA"/>
</dbReference>
<protein>
    <recommendedName>
        <fullName evidence="9">dipeptidase E</fullName>
        <ecNumber evidence="9">3.4.13.21</ecNumber>
    </recommendedName>
    <alternativeName>
        <fullName evidence="10">Asp-specific dipeptidase</fullName>
    </alternativeName>
</protein>
<keyword evidence="3" id="KW-0963">Cytoplasm</keyword>
<keyword evidence="4" id="KW-0645">Protease</keyword>
<comment type="subcellular location">
    <subcellularLocation>
        <location evidence="1">Cytoplasm</location>
    </subcellularLocation>
</comment>
<dbReference type="Proteomes" id="UP000317839">
    <property type="component" value="Unassembled WGS sequence"/>
</dbReference>
<dbReference type="AlphaFoldDB" id="A0A545T3A2"/>
<dbReference type="GO" id="GO:0006508">
    <property type="term" value="P:proteolysis"/>
    <property type="evidence" value="ECO:0007669"/>
    <property type="project" value="UniProtKB-KW"/>
</dbReference>
<evidence type="ECO:0000256" key="10">
    <source>
        <dbReference type="ARBA" id="ARBA00075877"/>
    </source>
</evidence>
<keyword evidence="7 12" id="KW-0224">Dipeptidase</keyword>
<dbReference type="InterPro" id="IPR029062">
    <property type="entry name" value="Class_I_gatase-like"/>
</dbReference>
<organism evidence="12 13">
    <name type="scientific">Aliikangiella marina</name>
    <dbReference type="NCBI Taxonomy" id="1712262"/>
    <lineage>
        <taxon>Bacteria</taxon>
        <taxon>Pseudomonadati</taxon>
        <taxon>Pseudomonadota</taxon>
        <taxon>Gammaproteobacteria</taxon>
        <taxon>Oceanospirillales</taxon>
        <taxon>Pleioneaceae</taxon>
        <taxon>Aliikangiella</taxon>
    </lineage>
</organism>
<keyword evidence="5 12" id="KW-0378">Hydrolase</keyword>
<comment type="catalytic activity">
    <reaction evidence="8">
        <text>Dipeptidase E catalyzes the hydrolysis of dipeptides Asp-|-Xaa. It does not act on peptides with N-terminal Glu, Asn or Gln, nor does it cleave isoaspartyl peptides.</text>
        <dbReference type="EC" id="3.4.13.21"/>
    </reaction>
</comment>
<keyword evidence="13" id="KW-1185">Reference proteome</keyword>
<evidence type="ECO:0000256" key="5">
    <source>
        <dbReference type="ARBA" id="ARBA00022801"/>
    </source>
</evidence>
<evidence type="ECO:0000313" key="13">
    <source>
        <dbReference type="Proteomes" id="UP000317839"/>
    </source>
</evidence>
<evidence type="ECO:0000256" key="6">
    <source>
        <dbReference type="ARBA" id="ARBA00022825"/>
    </source>
</evidence>
<dbReference type="GO" id="GO:0008236">
    <property type="term" value="F:serine-type peptidase activity"/>
    <property type="evidence" value="ECO:0007669"/>
    <property type="project" value="UniProtKB-KW"/>
</dbReference>
<dbReference type="PANTHER" id="PTHR20842:SF0">
    <property type="entry name" value="ALPHA-ASPARTYL DIPEPTIDASE"/>
    <property type="match status" value="1"/>
</dbReference>
<evidence type="ECO:0000256" key="3">
    <source>
        <dbReference type="ARBA" id="ARBA00022490"/>
    </source>
</evidence>